<feature type="domain" description="Sushi" evidence="6">
    <location>
        <begin position="376"/>
        <end position="438"/>
    </location>
</feature>
<reference evidence="9" key="1">
    <citation type="submission" date="2012-12" db="EMBL/GenBank/DDBJ databases">
        <authorList>
            <person name="Hellsten U."/>
            <person name="Grimwood J."/>
            <person name="Chapman J.A."/>
            <person name="Shapiro H."/>
            <person name="Aerts A."/>
            <person name="Otillar R.P."/>
            <person name="Terry A.Y."/>
            <person name="Boore J.L."/>
            <person name="Simakov O."/>
            <person name="Marletaz F."/>
            <person name="Cho S.-J."/>
            <person name="Edsinger-Gonzales E."/>
            <person name="Havlak P."/>
            <person name="Kuo D.-H."/>
            <person name="Larsson T."/>
            <person name="Lv J."/>
            <person name="Arendt D."/>
            <person name="Savage R."/>
            <person name="Osoegawa K."/>
            <person name="de Jong P."/>
            <person name="Lindberg D.R."/>
            <person name="Seaver E.C."/>
            <person name="Weisblat D.A."/>
            <person name="Putnam N.H."/>
            <person name="Grigoriev I.V."/>
            <person name="Rokhsar D.S."/>
        </authorList>
    </citation>
    <scope>NUCLEOTIDE SEQUENCE</scope>
    <source>
        <strain evidence="9">I ESC-2004</strain>
    </source>
</reference>
<dbReference type="Pfam" id="PF00084">
    <property type="entry name" value="Sushi"/>
    <property type="match status" value="9"/>
</dbReference>
<evidence type="ECO:0000313" key="9">
    <source>
        <dbReference type="Proteomes" id="UP000014760"/>
    </source>
</evidence>
<feature type="disulfide bond" evidence="4">
    <location>
        <begin position="24"/>
        <end position="67"/>
    </location>
</feature>
<evidence type="ECO:0000256" key="2">
    <source>
        <dbReference type="ARBA" id="ARBA00022737"/>
    </source>
</evidence>
<evidence type="ECO:0000313" key="7">
    <source>
        <dbReference type="EMBL" id="ELU07393.1"/>
    </source>
</evidence>
<organism evidence="7">
    <name type="scientific">Capitella teleta</name>
    <name type="common">Polychaete worm</name>
    <dbReference type="NCBI Taxonomy" id="283909"/>
    <lineage>
        <taxon>Eukaryota</taxon>
        <taxon>Metazoa</taxon>
        <taxon>Spiralia</taxon>
        <taxon>Lophotrochozoa</taxon>
        <taxon>Annelida</taxon>
        <taxon>Polychaeta</taxon>
        <taxon>Sedentaria</taxon>
        <taxon>Scolecida</taxon>
        <taxon>Capitellidae</taxon>
        <taxon>Capitella</taxon>
    </lineage>
</organism>
<keyword evidence="2" id="KW-0677">Repeat</keyword>
<dbReference type="SMART" id="SM00032">
    <property type="entry name" value="CCP"/>
    <property type="match status" value="9"/>
</dbReference>
<keyword evidence="9" id="KW-1185">Reference proteome</keyword>
<dbReference type="EMBL" id="KB299944">
    <property type="protein sequence ID" value="ELU07393.1"/>
    <property type="molecule type" value="Genomic_DNA"/>
</dbReference>
<evidence type="ECO:0000256" key="5">
    <source>
        <dbReference type="SAM" id="SignalP"/>
    </source>
</evidence>
<feature type="domain" description="Sushi" evidence="6">
    <location>
        <begin position="256"/>
        <end position="316"/>
    </location>
</feature>
<dbReference type="HOGENOM" id="CLU_418721_0_0_1"/>
<feature type="domain" description="Sushi" evidence="6">
    <location>
        <begin position="22"/>
        <end position="82"/>
    </location>
</feature>
<dbReference type="CDD" id="cd00033">
    <property type="entry name" value="CCP"/>
    <property type="match status" value="8"/>
</dbReference>
<protein>
    <recommendedName>
        <fullName evidence="6">Sushi domain-containing protein</fullName>
    </recommendedName>
</protein>
<dbReference type="PANTHER" id="PTHR45656:SF4">
    <property type="entry name" value="PROTEIN CBR-CLEC-78"/>
    <property type="match status" value="1"/>
</dbReference>
<evidence type="ECO:0000256" key="4">
    <source>
        <dbReference type="PROSITE-ProRule" id="PRU00302"/>
    </source>
</evidence>
<feature type="signal peptide" evidence="5">
    <location>
        <begin position="1"/>
        <end position="22"/>
    </location>
</feature>
<name>R7UMR9_CAPTE</name>
<dbReference type="EnsemblMetazoa" id="CapteT199060">
    <property type="protein sequence ID" value="CapteP199060"/>
    <property type="gene ID" value="CapteG199060"/>
</dbReference>
<dbReference type="STRING" id="283909.R7UMR9"/>
<dbReference type="PANTHER" id="PTHR45656">
    <property type="entry name" value="PROTEIN CBR-CLEC-78"/>
    <property type="match status" value="1"/>
</dbReference>
<keyword evidence="4" id="KW-0768">Sushi</keyword>
<feature type="domain" description="Sushi" evidence="6">
    <location>
        <begin position="439"/>
        <end position="499"/>
    </location>
</feature>
<proteinExistence type="predicted"/>
<evidence type="ECO:0000313" key="8">
    <source>
        <dbReference type="EnsemblMetazoa" id="CapteP199060"/>
    </source>
</evidence>
<sequence>MGGNCVGALLALLVMLIAHSGGDCPPPEEIEHGHIITSLVSYPSGTSVEYGCASGYTASNETLLLTCEDSDAWDQGWPTCQRVSCGMPTPIPFAEVNTTGIRFEDNATYACLSGFEADSSKGGLTRVCQEDGLWSGADPECIAIECDAVPTVLHANYTPFKSTYHYPELVSFICDDGYQLDLNTEGVSKVRCEADGTWNLDALECTRVNCPQGDSPENMDADESFYFYGDVREYRCKDGYYIASGDSSRSCQADAVSCMSPRNTDTVEVITKQDKFLYTDQVEFACISGYEHESGDLKRTCQADKRWSGDSPQCKGIVCGEPPTGSGVVRLDNDFRYPKQVTFTCGVGYRKVSGSTFRVSQANGTWSGDPLICTRILCSEPAKVMYAVMNTTSSEFNFGDVIQYECIEGFVWDEQSGDLTRTCETDRQFSGSPPKCTKIECGDPGTYPGTYKLGNSFKYGDRVNYTCANGYQQASSVKWSIVQCGADGNWNGTLPDCTRISCVDPGEVENAYKNGSDHLFEDRVQYVCFEGYYIETGLDTITCTSIGQWNFPRPICQEVPEAPPLADLGPPDPPTESAGSEIVGVMGLGIVIVTASCVVLLDLATIKQQVQYLVRNIKDGRTNCIVYSFKEFLDERKKHTVPNTPLIGDSNASVD</sequence>
<dbReference type="PROSITE" id="PS50923">
    <property type="entry name" value="SUSHI"/>
    <property type="match status" value="8"/>
</dbReference>
<feature type="disulfide bond" evidence="4">
    <location>
        <begin position="441"/>
        <end position="484"/>
    </location>
</feature>
<dbReference type="InterPro" id="IPR000436">
    <property type="entry name" value="Sushi_SCR_CCP_dom"/>
</dbReference>
<feature type="chain" id="PRO_5008788215" description="Sushi domain-containing protein" evidence="5">
    <location>
        <begin position="23"/>
        <end position="655"/>
    </location>
</feature>
<gene>
    <name evidence="7" type="ORF">CAPTEDRAFT_199060</name>
</gene>
<feature type="disulfide bond" evidence="4">
    <location>
        <begin position="85"/>
        <end position="128"/>
    </location>
</feature>
<evidence type="ECO:0000256" key="3">
    <source>
        <dbReference type="ARBA" id="ARBA00023157"/>
    </source>
</evidence>
<keyword evidence="1 5" id="KW-0732">Signal</keyword>
<dbReference type="OrthoDB" id="6059832at2759"/>
<feature type="domain" description="Sushi" evidence="6">
    <location>
        <begin position="83"/>
        <end position="143"/>
    </location>
</feature>
<dbReference type="Proteomes" id="UP000014760">
    <property type="component" value="Unassembled WGS sequence"/>
</dbReference>
<reference evidence="7 9" key="2">
    <citation type="journal article" date="2013" name="Nature">
        <title>Insights into bilaterian evolution from three spiralian genomes.</title>
        <authorList>
            <person name="Simakov O."/>
            <person name="Marletaz F."/>
            <person name="Cho S.J."/>
            <person name="Edsinger-Gonzales E."/>
            <person name="Havlak P."/>
            <person name="Hellsten U."/>
            <person name="Kuo D.H."/>
            <person name="Larsson T."/>
            <person name="Lv J."/>
            <person name="Arendt D."/>
            <person name="Savage R."/>
            <person name="Osoegawa K."/>
            <person name="de Jong P."/>
            <person name="Grimwood J."/>
            <person name="Chapman J.A."/>
            <person name="Shapiro H."/>
            <person name="Aerts A."/>
            <person name="Otillar R.P."/>
            <person name="Terry A.Y."/>
            <person name="Boore J.L."/>
            <person name="Grigoriev I.V."/>
            <person name="Lindberg D.R."/>
            <person name="Seaver E.C."/>
            <person name="Weisblat D.A."/>
            <person name="Putnam N.H."/>
            <person name="Rokhsar D.S."/>
        </authorList>
    </citation>
    <scope>NUCLEOTIDE SEQUENCE</scope>
    <source>
        <strain evidence="7 9">I ESC-2004</strain>
    </source>
</reference>
<evidence type="ECO:0000259" key="6">
    <source>
        <dbReference type="PROSITE" id="PS50923"/>
    </source>
</evidence>
<keyword evidence="3 4" id="KW-1015">Disulfide bond</keyword>
<dbReference type="AlphaFoldDB" id="R7UMR9"/>
<dbReference type="SUPFAM" id="SSF57535">
    <property type="entry name" value="Complement control module/SCR domain"/>
    <property type="match status" value="9"/>
</dbReference>
<feature type="disulfide bond" evidence="4">
    <location>
        <begin position="258"/>
        <end position="301"/>
    </location>
</feature>
<feature type="domain" description="Sushi" evidence="6">
    <location>
        <begin position="144"/>
        <end position="207"/>
    </location>
</feature>
<dbReference type="Gene3D" id="2.10.70.10">
    <property type="entry name" value="Complement Module, domain 1"/>
    <property type="match status" value="9"/>
</dbReference>
<feature type="domain" description="Sushi" evidence="6">
    <location>
        <begin position="500"/>
        <end position="558"/>
    </location>
</feature>
<dbReference type="InterPro" id="IPR051277">
    <property type="entry name" value="SEZ6_CSMD_C4BPB_Regulators"/>
</dbReference>
<feature type="domain" description="Sushi" evidence="6">
    <location>
        <begin position="317"/>
        <end position="375"/>
    </location>
</feature>
<dbReference type="OMA" id="FSYGNTC"/>
<comment type="caution">
    <text evidence="4">Lacks conserved residue(s) required for the propagation of feature annotation.</text>
</comment>
<accession>R7UMR9</accession>
<dbReference type="EMBL" id="AMQN01007087">
    <property type="status" value="NOT_ANNOTATED_CDS"/>
    <property type="molecule type" value="Genomic_DNA"/>
</dbReference>
<evidence type="ECO:0000256" key="1">
    <source>
        <dbReference type="ARBA" id="ARBA00022729"/>
    </source>
</evidence>
<dbReference type="InterPro" id="IPR035976">
    <property type="entry name" value="Sushi/SCR/CCP_sf"/>
</dbReference>
<reference evidence="8" key="3">
    <citation type="submission" date="2015-06" db="UniProtKB">
        <authorList>
            <consortium name="EnsemblMetazoa"/>
        </authorList>
    </citation>
    <scope>IDENTIFICATION</scope>
</reference>